<feature type="region of interest" description="Disordered" evidence="1">
    <location>
        <begin position="306"/>
        <end position="334"/>
    </location>
</feature>
<dbReference type="Proteomes" id="UP000198651">
    <property type="component" value="Chromosome I"/>
</dbReference>
<keyword evidence="3" id="KW-1185">Reference proteome</keyword>
<dbReference type="RefSeq" id="WP_092343650.1">
    <property type="nucleotide sequence ID" value="NZ_LN906597.1"/>
</dbReference>
<protein>
    <submittedName>
        <fullName evidence="2">Uncharacterized protein</fullName>
    </submittedName>
</protein>
<evidence type="ECO:0000313" key="3">
    <source>
        <dbReference type="Proteomes" id="UP000198651"/>
    </source>
</evidence>
<gene>
    <name evidence="2" type="ORF">Ark11_1004</name>
</gene>
<evidence type="ECO:0000313" key="2">
    <source>
        <dbReference type="EMBL" id="CUT17823.1"/>
    </source>
</evidence>
<reference evidence="3" key="1">
    <citation type="submission" date="2015-11" db="EMBL/GenBank/DDBJ databases">
        <authorList>
            <person name="Seth-Smith H.M.B."/>
        </authorList>
    </citation>
    <scope>NUCLEOTIDE SEQUENCE [LARGE SCALE GENOMIC DNA]</scope>
    <source>
        <strain evidence="3">2013Ark11</strain>
    </source>
</reference>
<organism evidence="2 3">
    <name type="scientific">Candidatus Ichthyocystis hellenicum</name>
    <dbReference type="NCBI Taxonomy" id="1561003"/>
    <lineage>
        <taxon>Bacteria</taxon>
        <taxon>Pseudomonadati</taxon>
        <taxon>Pseudomonadota</taxon>
        <taxon>Betaproteobacteria</taxon>
        <taxon>Burkholderiales</taxon>
        <taxon>Candidatus Ichthyocystis</taxon>
    </lineage>
</organism>
<name>A0A0S4M488_9BURK</name>
<proteinExistence type="predicted"/>
<sequence>MYPYFPNNGPSDTDESNNFNVNSCSNIDYESSNNIFSSYNKNDNLDSSEKYLLGDISLEDFFSITNNTERSYLYDDVTNCTETYNQECSFNATLGGLIDSANNADEMYSYAQDTETPSYDINTNREYNSPNTTLENLLDDRTYTNELNPLSAPTDSLNSGKANNSIESLFTDLDTLLSGMHGMVDPFPFIPQIDADSSCRKKNNSMDNLFTDIDNLLNGVSNVVEQDPFAIQIDTNYCDNSYSTEHSYCDVPSWDGISENEPLIDEDCTTSTYTGELGPSATTDNIPNYDECCVSMENLSSYENKISPSSSAAVKRKHVSNEDDNNSEQCSSKKHCQLHEDSQHVLPKELKLVPNSYNRANILAARITKSIYEIAAEKIDFDEEGSFRNSVLTELDDKIEEKNLDESSMDIQRTYSNISRYILDKISPRINDIILTTDVKITAGMSITDIQYRYTSNKVFFDKLQECCKEISTSVNKLSHESFLPMIQYYVRFCSRNNKNNSHISMRLISMNIRNRLSISLKYLIVDALRGLPQKIKFIIEKFEPTDILQIVFVKIHGVQFAKSSLRKLKNILNNTESVIKNKSEIENKLSEELRKSVVLFNEIAYFPNESTVKLVTKRLISDINSIVFTKNESQSLRNKIEGRDKDGNPIGVTNVLEYALSVSGQSTLPSTQQLTACEASKEHVPPITAECTIPLLSEHKMPEELKPLLTAYSTTNICSSRLTMSIYEEAIKSIEVDEKKLLRNAILKTFSNLIEYKNFDKSLMDISYTYSHIRGYVLNKVSLHINNIILTKDIIITPGMNVVDIKNKCISNHEFFDALQESCKEIATSLDKIKDEEFLPIIQSRITFGPDNNFITNLKKISLSRKRKLSRSSKISVISNVLDLPQKIKNTIEKLEPVNIFEGTFTLFHGGYASKSLIRNALNIYTNYKLIAEEQSLAANDSLIKEKLEEECRKSVMRIGEKALSLNAFTIKLMAKYLLLDMNKLTPKKRSALIIENKLRYLLNEKHPTHLTENKEPVEVKEDKQDTNIEELVNHHQHGTEKEENSHQNLLVGIMPEQLELISTRYKYMDIYSEKLTTSIYERAVKKIDFDKEKLFKNIILEEFKNIIELNGFNRQLADVSCTYSKMLKYILSKVSPIINDIIASNDIYITPEMSISEIKCRCISNKDFFDKLQEYCIKISKNINNNTKHDNFLTIIQNHVNFGLGESLWTNLKSLSTAKRNKLTMLTKRLIVEAIYNLPDNIISEIEKFTLIDVSHGMFSNIHGAYLPKSFIRNITKNYTVDKIYELAIKIKSEKIYYSKVKVELEELMQKYVYKSAQTSVILIGEITYPLSKALVKLISSFLAKDIVKSSFDNISEDKQKEPICDTNDSQRINIAEEKLTDNLESPTANSAMVTANNEVAEEPHTENLEHPTTSSAIITANNEVAEEEPHTEDLESHETIMARNKTNWSEHIKHIAPSTTELTSKGYDYDSLIPSSEFNISIYEYAIKKIDIKNKYTPVLKEFKWINIPSTYSNIREYILDIFCHYINNIIITEDVLVTPGMSIKDVRDACISNKRFFYKLTECCKEVAKTVNEIKKEEILSIIKASKNSELNKIISFTRNRLYEDKKNILYQIMIDIIIDTINDLPLSIKYAISKFETIDILTGVFAPLHGVYINKSFVRSMVNMVNISDYTGKSPQTYRHQSINNSTLRAKLEEKIEKSVVLIKGTTFYLNEHLKKSLIRYSLLDIDNIYHKCSSKLLTYSSSLDPNSNVRSLGLYRFAISVIEFNAKNRIFGTKYNIYDCRDMIRSYILSTVNNIINKIEKKIEINQWNGMTIEQIRLAYTSNKEFFDKLSEGCSMIVGQIKVTGKEIVGMVISPELRNILQKQETDSITNSILESLTSSIISLPEKVMDLIGSLPASHIVGEYFSIFDNVYVDNQTLLKAQSIFDSTQKKIEDSLSLYRSAEKNHKNFDKIAIIKKIVKAQIVELQKELSDPIMTILNNEVSVANKDTRNVILNKLKSYLMIRSLIKN</sequence>
<dbReference type="EMBL" id="LN906597">
    <property type="protein sequence ID" value="CUT17823.1"/>
    <property type="molecule type" value="Genomic_DNA"/>
</dbReference>
<evidence type="ECO:0000256" key="1">
    <source>
        <dbReference type="SAM" id="MobiDB-lite"/>
    </source>
</evidence>
<accession>A0A0S4M488</accession>
<dbReference type="OrthoDB" id="9776369at2"/>